<dbReference type="GO" id="GO:0016020">
    <property type="term" value="C:membrane"/>
    <property type="evidence" value="ECO:0007669"/>
    <property type="project" value="UniProtKB-SubCell"/>
</dbReference>
<organism evidence="10 11">
    <name type="scientific">Globisporangium ultimum (strain ATCC 200006 / CBS 805.95 / DAOM BR144)</name>
    <name type="common">Pythium ultimum</name>
    <dbReference type="NCBI Taxonomy" id="431595"/>
    <lineage>
        <taxon>Eukaryota</taxon>
        <taxon>Sar</taxon>
        <taxon>Stramenopiles</taxon>
        <taxon>Oomycota</taxon>
        <taxon>Peronosporomycetes</taxon>
        <taxon>Pythiales</taxon>
        <taxon>Pythiaceae</taxon>
        <taxon>Globisporangium</taxon>
    </lineage>
</organism>
<evidence type="ECO:0000256" key="6">
    <source>
        <dbReference type="ARBA" id="ARBA00022989"/>
    </source>
</evidence>
<evidence type="ECO:0000256" key="1">
    <source>
        <dbReference type="ARBA" id="ARBA00004141"/>
    </source>
</evidence>
<dbReference type="Gene3D" id="3.40.50.300">
    <property type="entry name" value="P-loop containing nucleotide triphosphate hydrolases"/>
    <property type="match status" value="2"/>
</dbReference>
<feature type="transmembrane region" description="Helical" evidence="8">
    <location>
        <begin position="1306"/>
        <end position="1331"/>
    </location>
</feature>
<feature type="transmembrane region" description="Helical" evidence="8">
    <location>
        <begin position="1133"/>
        <end position="1159"/>
    </location>
</feature>
<name>K3WZI5_GLOUD</name>
<dbReference type="EnsemblProtists" id="PYU1_T010384">
    <property type="protein sequence ID" value="PYU1_T010384"/>
    <property type="gene ID" value="PYU1_G010363"/>
</dbReference>
<dbReference type="PROSITE" id="PS50893">
    <property type="entry name" value="ABC_TRANSPORTER_2"/>
    <property type="match status" value="2"/>
</dbReference>
<feature type="transmembrane region" description="Helical" evidence="8">
    <location>
        <begin position="571"/>
        <end position="589"/>
    </location>
</feature>
<dbReference type="FunFam" id="3.40.50.300:FF:000289">
    <property type="entry name" value="ABC transporter G family member 31"/>
    <property type="match status" value="1"/>
</dbReference>
<sequence>MEVRVHDLSVTAKLVAGADNSKTQLPTIANELKAGLNGLFTKETVVHKEILKNINAVFKPGTMTLVLGQPGSGKSSLMKILSGRFPMEKNIKVDGYVTYNGQLQQDIIKRLPQFVGFVPQKDNHHPTLTVKETLEFAHTFSGGELQRRGEELLTNDTPEENKAALDASQALFSHYPDIVIEQLGLQECQGTIIGDPMLRGVSGGERKRVTMGEMQFGMKHVAFMDEISTGLDSAATFDIVSTQRSIAKKLRKTIVMSLLQPTPEVFAMFDYVMILNEGEVMYHGPRQRVLGHFESLGFICPPERDVADFLVDLGTSEQRRYETGSVGNLLPNYPKHASDFADTFRRSSIHQDMLSELATPVEPKLVDQVAFHMDPTPEFHQSFWENIWTLTKREFLVLFRNKAFVIGRGLMVLIVALLNASTFYKFDPTNIQVVFCIIFISLVFLSLGQMALIPMVMESRDIFYKQRGANFFRTSAYVLANAASQIPLLVVEALLFGAIVYWLCGFTASASAFFTYEILLLLTNMVFSAWFFFIASASPNFLTADPLATFTVLVFILFAGFVALKSQIPDFLIWLYWVSPYSWSIRAIAVNEYRSPKYDVCTFGDIDYCGRFENKTMGQYYLSLFDVQPDKEWIMYGVIYLIAAYVVCLCCSIFVLENVRYETPENVAAITKKSDADEQGNYAIAETPKFSSINARRCRFMKDRETAVAMPSPIHVVTPVTIAFSDLWYTVPQPNNPKQSIDLLQGISGYALPGTMTALMGASGAGKTTLMDVIAGRKTGGQARGKVLLNGHEATDLAIRRCTGYCEQIDSHSSASTFREALTFSAFLRQDSSIPDSQKYDSVNECMDLLDMHDIGDQIIRGSSAERMKRLTIGVELAAQPSVLFLDEPTSGLDARSAKLIMDGVRKVANTGRTIVCTIHQPSSEVFFLFDKLLLLKRGGKSVFFGELGERCCNLVDYFQAIPGIAPLPRGYNPATWMLECIGAGVNNDSVNDIEFPKCFIESEQKRALDNALTQQRVGRPAPGAPELLFSQKRAASSGVQAQFVIKRFFDLYWRTPDYNLTRLVLALVLALLFGLVFTEADYKLYQGVTSGVNMIALAIMFMGLTSFDAIIPMTGIERASFYRERAAQTYNVFWYLMGSTLAELPYVFAAGLIFTAVFFPLVGFAGFSTAVVFWLNLSFVILYHAYLGQLLAYALPSAEVAVLVGMLVTSICFLFMGFVPPASAIPSGYKWLYNIIPHRYSLAVLVALVFTDCPSDTTFDSATGAFINVGTELGCQPLQNTPIAYGNITVKEFIEDVFEMKHDDLWTNFAVVVGITVLFRVLALLSLRFINHRKA</sequence>
<feature type="transmembrane region" description="Helical" evidence="8">
    <location>
        <begin position="433"/>
        <end position="457"/>
    </location>
</feature>
<feature type="transmembrane region" description="Helical" evidence="8">
    <location>
        <begin position="516"/>
        <end position="535"/>
    </location>
</feature>
<keyword evidence="6 8" id="KW-1133">Transmembrane helix</keyword>
<keyword evidence="11" id="KW-1185">Reference proteome</keyword>
<evidence type="ECO:0000256" key="2">
    <source>
        <dbReference type="ARBA" id="ARBA00022448"/>
    </source>
</evidence>
<dbReference type="FunFam" id="3.40.50.300:FF:000528">
    <property type="entry name" value="ABC transporter G family member 31"/>
    <property type="match status" value="1"/>
</dbReference>
<keyword evidence="5" id="KW-0067">ATP-binding</keyword>
<evidence type="ECO:0000256" key="5">
    <source>
        <dbReference type="ARBA" id="ARBA00022840"/>
    </source>
</evidence>
<reference evidence="11" key="1">
    <citation type="journal article" date="2010" name="Genome Biol.">
        <title>Genome sequence of the necrotrophic plant pathogen Pythium ultimum reveals original pathogenicity mechanisms and effector repertoire.</title>
        <authorList>
            <person name="Levesque C.A."/>
            <person name="Brouwer H."/>
            <person name="Cano L."/>
            <person name="Hamilton J.P."/>
            <person name="Holt C."/>
            <person name="Huitema E."/>
            <person name="Raffaele S."/>
            <person name="Robideau G.P."/>
            <person name="Thines M."/>
            <person name="Win J."/>
            <person name="Zerillo M.M."/>
            <person name="Beakes G.W."/>
            <person name="Boore J.L."/>
            <person name="Busam D."/>
            <person name="Dumas B."/>
            <person name="Ferriera S."/>
            <person name="Fuerstenberg S.I."/>
            <person name="Gachon C.M."/>
            <person name="Gaulin E."/>
            <person name="Govers F."/>
            <person name="Grenville-Briggs L."/>
            <person name="Horner N."/>
            <person name="Hostetler J."/>
            <person name="Jiang R.H."/>
            <person name="Johnson J."/>
            <person name="Krajaejun T."/>
            <person name="Lin H."/>
            <person name="Meijer H.J."/>
            <person name="Moore B."/>
            <person name="Morris P."/>
            <person name="Phuntmart V."/>
            <person name="Puiu D."/>
            <person name="Shetty J."/>
            <person name="Stajich J.E."/>
            <person name="Tripathy S."/>
            <person name="Wawra S."/>
            <person name="van West P."/>
            <person name="Whitty B.R."/>
            <person name="Coutinho P.M."/>
            <person name="Henrissat B."/>
            <person name="Martin F."/>
            <person name="Thomas P.D."/>
            <person name="Tyler B.M."/>
            <person name="De Vries R.P."/>
            <person name="Kamoun S."/>
            <person name="Yandell M."/>
            <person name="Tisserat N."/>
            <person name="Buell C.R."/>
        </authorList>
    </citation>
    <scope>NUCLEOTIDE SEQUENCE</scope>
    <source>
        <strain evidence="11">DAOM:BR144</strain>
    </source>
</reference>
<dbReference type="InterPro" id="IPR003593">
    <property type="entry name" value="AAA+_ATPase"/>
</dbReference>
<dbReference type="InParanoid" id="K3WZI5"/>
<dbReference type="EMBL" id="GL376602">
    <property type="status" value="NOT_ANNOTATED_CDS"/>
    <property type="molecule type" value="Genomic_DNA"/>
</dbReference>
<feature type="domain" description="ABC transporter" evidence="9">
    <location>
        <begin position="722"/>
        <end position="964"/>
    </location>
</feature>
<evidence type="ECO:0000313" key="10">
    <source>
        <dbReference type="EnsemblProtists" id="PYU1_T010384"/>
    </source>
</evidence>
<dbReference type="InterPro" id="IPR013525">
    <property type="entry name" value="ABC2_TM"/>
</dbReference>
<dbReference type="HOGENOM" id="CLU_000604_35_6_1"/>
<keyword evidence="2" id="KW-0813">Transport</keyword>
<feature type="transmembrane region" description="Helical" evidence="8">
    <location>
        <begin position="1199"/>
        <end position="1220"/>
    </location>
</feature>
<evidence type="ECO:0000256" key="8">
    <source>
        <dbReference type="SAM" id="Phobius"/>
    </source>
</evidence>
<feature type="transmembrane region" description="Helical" evidence="8">
    <location>
        <begin position="1165"/>
        <end position="1187"/>
    </location>
</feature>
<dbReference type="GO" id="GO:0005524">
    <property type="term" value="F:ATP binding"/>
    <property type="evidence" value="ECO:0007669"/>
    <property type="project" value="UniProtKB-KW"/>
</dbReference>
<keyword evidence="3 8" id="KW-0812">Transmembrane</keyword>
<feature type="transmembrane region" description="Helical" evidence="8">
    <location>
        <begin position="633"/>
        <end position="656"/>
    </location>
</feature>
<dbReference type="eggNOG" id="KOG0065">
    <property type="taxonomic scope" value="Eukaryota"/>
</dbReference>
<protein>
    <recommendedName>
        <fullName evidence="9">ABC transporter domain-containing protein</fullName>
    </recommendedName>
</protein>
<dbReference type="SUPFAM" id="SSF52540">
    <property type="entry name" value="P-loop containing nucleoside triphosphate hydrolases"/>
    <property type="match status" value="2"/>
</dbReference>
<proteinExistence type="predicted"/>
<dbReference type="VEuPathDB" id="FungiDB:PYU1_G010363"/>
<accession>K3WZI5</accession>
<feature type="domain" description="ABC transporter" evidence="9">
    <location>
        <begin position="34"/>
        <end position="302"/>
    </location>
</feature>
<dbReference type="GO" id="GO:0016887">
    <property type="term" value="F:ATP hydrolysis activity"/>
    <property type="evidence" value="ECO:0007669"/>
    <property type="project" value="InterPro"/>
</dbReference>
<dbReference type="Pfam" id="PF01061">
    <property type="entry name" value="ABC2_membrane"/>
    <property type="match status" value="2"/>
</dbReference>
<feature type="transmembrane region" description="Helical" evidence="8">
    <location>
        <begin position="477"/>
        <end position="504"/>
    </location>
</feature>
<dbReference type="InterPro" id="IPR003439">
    <property type="entry name" value="ABC_transporter-like_ATP-bd"/>
</dbReference>
<dbReference type="SMART" id="SM00382">
    <property type="entry name" value="AAA"/>
    <property type="match status" value="2"/>
</dbReference>
<evidence type="ECO:0000256" key="4">
    <source>
        <dbReference type="ARBA" id="ARBA00022741"/>
    </source>
</evidence>
<feature type="transmembrane region" description="Helical" evidence="8">
    <location>
        <begin position="1061"/>
        <end position="1079"/>
    </location>
</feature>
<evidence type="ECO:0000313" key="11">
    <source>
        <dbReference type="Proteomes" id="UP000019132"/>
    </source>
</evidence>
<comment type="subcellular location">
    <subcellularLocation>
        <location evidence="1">Membrane</location>
        <topology evidence="1">Multi-pass membrane protein</topology>
    </subcellularLocation>
</comment>
<keyword evidence="7 8" id="KW-0472">Membrane</keyword>
<feature type="transmembrane region" description="Helical" evidence="8">
    <location>
        <begin position="403"/>
        <end position="421"/>
    </location>
</feature>
<evidence type="ECO:0000259" key="9">
    <source>
        <dbReference type="PROSITE" id="PS50893"/>
    </source>
</evidence>
<reference evidence="10" key="3">
    <citation type="submission" date="2015-02" db="UniProtKB">
        <authorList>
            <consortium name="EnsemblProtists"/>
        </authorList>
    </citation>
    <scope>IDENTIFICATION</scope>
    <source>
        <strain evidence="10">DAOM BR144</strain>
    </source>
</reference>
<dbReference type="GO" id="GO:0140359">
    <property type="term" value="F:ABC-type transporter activity"/>
    <property type="evidence" value="ECO:0007669"/>
    <property type="project" value="InterPro"/>
</dbReference>
<dbReference type="Proteomes" id="UP000019132">
    <property type="component" value="Unassembled WGS sequence"/>
</dbReference>
<dbReference type="PANTHER" id="PTHR19241">
    <property type="entry name" value="ATP-BINDING CASSETTE TRANSPORTER"/>
    <property type="match status" value="1"/>
</dbReference>
<dbReference type="STRING" id="431595.K3WZI5"/>
<evidence type="ECO:0000256" key="3">
    <source>
        <dbReference type="ARBA" id="ARBA00022692"/>
    </source>
</evidence>
<evidence type="ECO:0000256" key="7">
    <source>
        <dbReference type="ARBA" id="ARBA00023136"/>
    </source>
</evidence>
<keyword evidence="4" id="KW-0547">Nucleotide-binding</keyword>
<dbReference type="Pfam" id="PF00005">
    <property type="entry name" value="ABC_tran"/>
    <property type="match status" value="2"/>
</dbReference>
<feature type="transmembrane region" description="Helical" evidence="8">
    <location>
        <begin position="547"/>
        <end position="564"/>
    </location>
</feature>
<dbReference type="InterPro" id="IPR027417">
    <property type="entry name" value="P-loop_NTPase"/>
</dbReference>
<reference evidence="11" key="2">
    <citation type="submission" date="2010-04" db="EMBL/GenBank/DDBJ databases">
        <authorList>
            <person name="Buell R."/>
            <person name="Hamilton J."/>
            <person name="Hostetler J."/>
        </authorList>
    </citation>
    <scope>NUCLEOTIDE SEQUENCE [LARGE SCALE GENOMIC DNA]</scope>
    <source>
        <strain evidence="11">DAOM:BR144</strain>
    </source>
</reference>
<feature type="transmembrane region" description="Helical" evidence="8">
    <location>
        <begin position="1091"/>
        <end position="1112"/>
    </location>
</feature>